<dbReference type="GO" id="GO:0009234">
    <property type="term" value="P:menaquinone biosynthetic process"/>
    <property type="evidence" value="ECO:0007669"/>
    <property type="project" value="UniProtKB-UniRule"/>
</dbReference>
<dbReference type="NCBIfam" id="TIGR00173">
    <property type="entry name" value="menD"/>
    <property type="match status" value="1"/>
</dbReference>
<comment type="pathway">
    <text evidence="7">Quinol/quinone metabolism; menaquinone biosynthesis.</text>
</comment>
<keyword evidence="5 7" id="KW-0786">Thiamine pyrophosphate</keyword>
<organism evidence="11 12">
    <name type="scientific">Sulfurimicrobium lacus</name>
    <dbReference type="NCBI Taxonomy" id="2715678"/>
    <lineage>
        <taxon>Bacteria</taxon>
        <taxon>Pseudomonadati</taxon>
        <taxon>Pseudomonadota</taxon>
        <taxon>Betaproteobacteria</taxon>
        <taxon>Nitrosomonadales</taxon>
        <taxon>Sulfuricellaceae</taxon>
        <taxon>Sulfurimicrobium</taxon>
    </lineage>
</organism>
<dbReference type="Gene3D" id="3.40.50.970">
    <property type="match status" value="2"/>
</dbReference>
<accession>A0A6F8VAW9</accession>
<comment type="cofactor">
    <cofactor evidence="7">
        <name>Mg(2+)</name>
        <dbReference type="ChEBI" id="CHEBI:18420"/>
    </cofactor>
    <cofactor evidence="7">
        <name>Mn(2+)</name>
        <dbReference type="ChEBI" id="CHEBI:29035"/>
    </cofactor>
</comment>
<dbReference type="GO" id="GO:0030145">
    <property type="term" value="F:manganese ion binding"/>
    <property type="evidence" value="ECO:0007669"/>
    <property type="project" value="UniProtKB-UniRule"/>
</dbReference>
<evidence type="ECO:0000256" key="2">
    <source>
        <dbReference type="ARBA" id="ARBA00022679"/>
    </source>
</evidence>
<evidence type="ECO:0000259" key="8">
    <source>
        <dbReference type="Pfam" id="PF02775"/>
    </source>
</evidence>
<dbReference type="InterPro" id="IPR012001">
    <property type="entry name" value="Thiamin_PyroP_enz_TPP-bd_dom"/>
</dbReference>
<evidence type="ECO:0000256" key="3">
    <source>
        <dbReference type="ARBA" id="ARBA00022723"/>
    </source>
</evidence>
<keyword evidence="4 7" id="KW-0460">Magnesium</keyword>
<dbReference type="InterPro" id="IPR004433">
    <property type="entry name" value="MenaQ_synth_MenD"/>
</dbReference>
<dbReference type="CDD" id="cd07037">
    <property type="entry name" value="TPP_PYR_MenD"/>
    <property type="match status" value="1"/>
</dbReference>
<dbReference type="Pfam" id="PF02776">
    <property type="entry name" value="TPP_enzyme_N"/>
    <property type="match status" value="1"/>
</dbReference>
<dbReference type="InterPro" id="IPR029061">
    <property type="entry name" value="THDP-binding"/>
</dbReference>
<dbReference type="PIRSF" id="PIRSF004983">
    <property type="entry name" value="MenD"/>
    <property type="match status" value="1"/>
</dbReference>
<reference evidence="12" key="1">
    <citation type="submission" date="2020-03" db="EMBL/GenBank/DDBJ databases">
        <title>Complete genome sequence of sulfur-oxidizing bacterium skT11.</title>
        <authorList>
            <person name="Kanda M."/>
            <person name="Kojima H."/>
            <person name="Fukui M."/>
        </authorList>
    </citation>
    <scope>NUCLEOTIDE SEQUENCE [LARGE SCALE GENOMIC DNA]</scope>
    <source>
        <strain evidence="12">skT11</strain>
    </source>
</reference>
<evidence type="ECO:0000313" key="11">
    <source>
        <dbReference type="EMBL" id="BCB26257.1"/>
    </source>
</evidence>
<dbReference type="GO" id="GO:0070204">
    <property type="term" value="F:2-succinyl-5-enolpyruvyl-6-hydroxy-3-cyclohexene-1-carboxylic-acid synthase activity"/>
    <property type="evidence" value="ECO:0007669"/>
    <property type="project" value="UniProtKB-UniRule"/>
</dbReference>
<dbReference type="Gene3D" id="3.40.50.1220">
    <property type="entry name" value="TPP-binding domain"/>
    <property type="match status" value="1"/>
</dbReference>
<gene>
    <name evidence="7 11" type="primary">menD</name>
    <name evidence="11" type="ORF">SKTS_11430</name>
</gene>
<evidence type="ECO:0000256" key="4">
    <source>
        <dbReference type="ARBA" id="ARBA00022842"/>
    </source>
</evidence>
<protein>
    <recommendedName>
        <fullName evidence="7">2-succinyl-5-enolpyruvyl-6-hydroxy-3-cyclohexene-1-carboxylate synthase</fullName>
        <shortName evidence="7">SEPHCHC synthase</shortName>
        <ecNumber evidence="7">2.2.1.9</ecNumber>
    </recommendedName>
    <alternativeName>
        <fullName evidence="7">Menaquinone biosynthesis protein MenD</fullName>
    </alternativeName>
</protein>
<dbReference type="UniPathway" id="UPA01057">
    <property type="reaction ID" value="UER00164"/>
</dbReference>
<evidence type="ECO:0000259" key="10">
    <source>
        <dbReference type="Pfam" id="PF16582"/>
    </source>
</evidence>
<dbReference type="SUPFAM" id="SSF52518">
    <property type="entry name" value="Thiamin diphosphate-binding fold (THDP-binding)"/>
    <property type="match status" value="2"/>
</dbReference>
<evidence type="ECO:0000313" key="12">
    <source>
        <dbReference type="Proteomes" id="UP000502260"/>
    </source>
</evidence>
<dbReference type="Pfam" id="PF02775">
    <property type="entry name" value="TPP_enzyme_C"/>
    <property type="match status" value="1"/>
</dbReference>
<comment type="similarity">
    <text evidence="7">Belongs to the TPP enzyme family. MenD subfamily.</text>
</comment>
<comment type="cofactor">
    <cofactor evidence="7">
        <name>thiamine diphosphate</name>
        <dbReference type="ChEBI" id="CHEBI:58937"/>
    </cofactor>
    <text evidence="7">Binds 1 thiamine pyrophosphate per subunit.</text>
</comment>
<dbReference type="GO" id="GO:0030976">
    <property type="term" value="F:thiamine pyrophosphate binding"/>
    <property type="evidence" value="ECO:0007669"/>
    <property type="project" value="UniProtKB-UniRule"/>
</dbReference>
<keyword evidence="3 7" id="KW-0479">Metal-binding</keyword>
<feature type="domain" description="Thiamine pyrophosphate enzyme N-terminal TPP-binding" evidence="9">
    <location>
        <begin position="15"/>
        <end position="124"/>
    </location>
</feature>
<dbReference type="KEGG" id="slac:SKTS_11430"/>
<dbReference type="HAMAP" id="MF_01659">
    <property type="entry name" value="MenD"/>
    <property type="match status" value="1"/>
</dbReference>
<keyword evidence="1 7" id="KW-0474">Menaquinone biosynthesis</keyword>
<feature type="domain" description="Menaquinone biosynthesis protein MenD middle" evidence="10">
    <location>
        <begin position="215"/>
        <end position="392"/>
    </location>
</feature>
<evidence type="ECO:0000256" key="5">
    <source>
        <dbReference type="ARBA" id="ARBA00023052"/>
    </source>
</evidence>
<feature type="domain" description="Thiamine pyrophosphate enzyme TPP-binding" evidence="8">
    <location>
        <begin position="427"/>
        <end position="539"/>
    </location>
</feature>
<evidence type="ECO:0000256" key="1">
    <source>
        <dbReference type="ARBA" id="ARBA00022428"/>
    </source>
</evidence>
<dbReference type="AlphaFoldDB" id="A0A6F8VAW9"/>
<dbReference type="InterPro" id="IPR032264">
    <property type="entry name" value="MenD_middle"/>
</dbReference>
<dbReference type="Proteomes" id="UP000502260">
    <property type="component" value="Chromosome"/>
</dbReference>
<dbReference type="PANTHER" id="PTHR42916">
    <property type="entry name" value="2-SUCCINYL-5-ENOLPYRUVYL-6-HYDROXY-3-CYCLOHEXENE-1-CARBOXYLATE SYNTHASE"/>
    <property type="match status" value="1"/>
</dbReference>
<dbReference type="PANTHER" id="PTHR42916:SF1">
    <property type="entry name" value="PROTEIN PHYLLO, CHLOROPLASTIC"/>
    <property type="match status" value="1"/>
</dbReference>
<comment type="function">
    <text evidence="7">Catalyzes the thiamine diphosphate-dependent decarboxylation of 2-oxoglutarate and the subsequent addition of the resulting succinic semialdehyde-thiamine pyrophosphate anion to isochorismate to yield 2-succinyl-5-enolpyruvyl-6-hydroxy-3-cyclohexene-1-carboxylate (SEPHCHC).</text>
</comment>
<proteinExistence type="inferred from homology"/>
<dbReference type="RefSeq" id="WP_173061653.1">
    <property type="nucleotide sequence ID" value="NZ_AP022853.1"/>
</dbReference>
<keyword evidence="2 7" id="KW-0808">Transferase</keyword>
<dbReference type="CDD" id="cd02009">
    <property type="entry name" value="TPP_SHCHC_synthase"/>
    <property type="match status" value="1"/>
</dbReference>
<comment type="catalytic activity">
    <reaction evidence="7">
        <text>isochorismate + 2-oxoglutarate + H(+) = 5-enolpyruvoyl-6-hydroxy-2-succinyl-cyclohex-3-ene-1-carboxylate + CO2</text>
        <dbReference type="Rhea" id="RHEA:25593"/>
        <dbReference type="ChEBI" id="CHEBI:15378"/>
        <dbReference type="ChEBI" id="CHEBI:16526"/>
        <dbReference type="ChEBI" id="CHEBI:16810"/>
        <dbReference type="ChEBI" id="CHEBI:29780"/>
        <dbReference type="ChEBI" id="CHEBI:58818"/>
        <dbReference type="EC" id="2.2.1.9"/>
    </reaction>
</comment>
<comment type="subunit">
    <text evidence="7">Homodimer.</text>
</comment>
<dbReference type="InterPro" id="IPR029035">
    <property type="entry name" value="DHS-like_NAD/FAD-binding_dom"/>
</dbReference>
<dbReference type="GO" id="GO:0000287">
    <property type="term" value="F:magnesium ion binding"/>
    <property type="evidence" value="ECO:0007669"/>
    <property type="project" value="UniProtKB-UniRule"/>
</dbReference>
<dbReference type="SUPFAM" id="SSF52467">
    <property type="entry name" value="DHS-like NAD/FAD-binding domain"/>
    <property type="match status" value="1"/>
</dbReference>
<evidence type="ECO:0000256" key="6">
    <source>
        <dbReference type="ARBA" id="ARBA00023211"/>
    </source>
</evidence>
<keyword evidence="12" id="KW-1185">Reference proteome</keyword>
<keyword evidence="6 7" id="KW-0464">Manganese</keyword>
<evidence type="ECO:0000259" key="9">
    <source>
        <dbReference type="Pfam" id="PF02776"/>
    </source>
</evidence>
<dbReference type="InterPro" id="IPR011766">
    <property type="entry name" value="TPP_enzyme_TPP-bd"/>
</dbReference>
<dbReference type="EC" id="2.2.1.9" evidence="7"/>
<name>A0A6F8VAW9_9PROT</name>
<dbReference type="UniPathway" id="UPA00079"/>
<comment type="pathway">
    <text evidence="7">Quinol/quinone metabolism; 1,4-dihydroxy-2-naphthoate biosynthesis; 1,4-dihydroxy-2-naphthoate from chorismate: step 2/7.</text>
</comment>
<dbReference type="Pfam" id="PF16582">
    <property type="entry name" value="TPP_enzyme_M_2"/>
    <property type="match status" value="1"/>
</dbReference>
<sequence length="562" mass="59230">MTDTARDNVLWAWTLIDALAASGVVHAVISPGSRSTPLALACLRHPGIIASIQVDERSAAFFALGLAKARHQPVVLVCTSGSAPAHWYPAVIEADMGGTPLILLSADRPPELRGCGANQATDQNNLFGSHVRAFHELPCADGDPDMLRWLRALAAQAVDQGCWPLAGPVHLNVPLREPLLPDRPWPALQAAPVAAVCYPVMTLSPDAAHSLAGELSGGRGLIVCGAGVFSSEFPAALMDLAHRLACPVLADPLANLRFGAHRNNTVLSRYDAFLRAADAPRPDWVLRFGAMPVSKSLQRFLDGLAGVPQLLVDCGGRWLDPLHRASRLLRADPAALCRQLSELVERAAPPSWLAAFKAAEHRAAQLAEPEPPPEAEVVRTLIDLLPAGATLFCGNSMAIRDLDAYSGCGDKALRIAGNRGASGIDGNVSTALGLAAAGATPLVALLGDLAFYHDMNGLAAARGLDAVFVVLNNGGGGIFEYLPQAGLEEFERGWLTPLELDFSHAAALYGLSYAKVDHGAGFCAALAVALKGGAHLVEVSIDRANSVARHRAYWEAAGENMF</sequence>
<evidence type="ECO:0000256" key="7">
    <source>
        <dbReference type="HAMAP-Rule" id="MF_01659"/>
    </source>
</evidence>
<dbReference type="EMBL" id="AP022853">
    <property type="protein sequence ID" value="BCB26257.1"/>
    <property type="molecule type" value="Genomic_DNA"/>
</dbReference>